<dbReference type="PANTHER" id="PTHR44227:SF3">
    <property type="entry name" value="PROTEIN O-MANNOSYL-TRANSFERASE TMTC4"/>
    <property type="match status" value="1"/>
</dbReference>
<dbReference type="PROSITE" id="PS50005">
    <property type="entry name" value="TPR"/>
    <property type="match status" value="1"/>
</dbReference>
<feature type="transmembrane region" description="Helical" evidence="4">
    <location>
        <begin position="265"/>
        <end position="286"/>
    </location>
</feature>
<keyword evidence="1" id="KW-0677">Repeat</keyword>
<dbReference type="EMBL" id="CP060714">
    <property type="protein sequence ID" value="QNN58000.1"/>
    <property type="molecule type" value="Genomic_DNA"/>
</dbReference>
<feature type="transmembrane region" description="Helical" evidence="4">
    <location>
        <begin position="7"/>
        <end position="26"/>
    </location>
</feature>
<feature type="transmembrane region" description="Helical" evidence="4">
    <location>
        <begin position="178"/>
        <end position="203"/>
    </location>
</feature>
<evidence type="ECO:0000313" key="6">
    <source>
        <dbReference type="Proteomes" id="UP000515811"/>
    </source>
</evidence>
<feature type="transmembrane region" description="Helical" evidence="4">
    <location>
        <begin position="333"/>
        <end position="350"/>
    </location>
</feature>
<keyword evidence="4" id="KW-0472">Membrane</keyword>
<keyword evidence="2 3" id="KW-0802">TPR repeat</keyword>
<dbReference type="Pfam" id="PF13432">
    <property type="entry name" value="TPR_16"/>
    <property type="match status" value="1"/>
</dbReference>
<dbReference type="SUPFAM" id="SSF48452">
    <property type="entry name" value="TPR-like"/>
    <property type="match status" value="1"/>
</dbReference>
<reference evidence="5 6" key="1">
    <citation type="submission" date="2020-08" db="EMBL/GenBank/DDBJ databases">
        <title>Genome sequence of Diaphorobacter ruginosibacter DSM 27467T.</title>
        <authorList>
            <person name="Hyun D.-W."/>
            <person name="Bae J.-W."/>
        </authorList>
    </citation>
    <scope>NUCLEOTIDE SEQUENCE [LARGE SCALE GENOMIC DNA]</scope>
    <source>
        <strain evidence="5 6">DSM 27467</strain>
    </source>
</reference>
<feature type="transmembrane region" description="Helical" evidence="4">
    <location>
        <begin position="362"/>
        <end position="381"/>
    </location>
</feature>
<dbReference type="Pfam" id="PF14559">
    <property type="entry name" value="TPR_19"/>
    <property type="match status" value="1"/>
</dbReference>
<dbReference type="RefSeq" id="WP_187598245.1">
    <property type="nucleotide sequence ID" value="NZ_CP060714.1"/>
</dbReference>
<organism evidence="5 6">
    <name type="scientific">Diaphorobacter ruginosibacter</name>
    <dbReference type="NCBI Taxonomy" id="1715720"/>
    <lineage>
        <taxon>Bacteria</taxon>
        <taxon>Pseudomonadati</taxon>
        <taxon>Pseudomonadota</taxon>
        <taxon>Betaproteobacteria</taxon>
        <taxon>Burkholderiales</taxon>
        <taxon>Comamonadaceae</taxon>
        <taxon>Diaphorobacter</taxon>
    </lineage>
</organism>
<dbReference type="SMART" id="SM00028">
    <property type="entry name" value="TPR"/>
    <property type="match status" value="5"/>
</dbReference>
<dbReference type="InterPro" id="IPR052346">
    <property type="entry name" value="O-mannosyl-transferase_TMTC"/>
</dbReference>
<feature type="transmembrane region" description="Helical" evidence="4">
    <location>
        <begin position="121"/>
        <end position="141"/>
    </location>
</feature>
<keyword evidence="4" id="KW-1133">Transmembrane helix</keyword>
<dbReference type="Proteomes" id="UP000515811">
    <property type="component" value="Chromosome"/>
</dbReference>
<evidence type="ECO:0000256" key="4">
    <source>
        <dbReference type="SAM" id="Phobius"/>
    </source>
</evidence>
<dbReference type="Gene3D" id="1.25.40.10">
    <property type="entry name" value="Tetratricopeptide repeat domain"/>
    <property type="match status" value="2"/>
</dbReference>
<protein>
    <submittedName>
        <fullName evidence="5">Tetratricopeptide repeat protein</fullName>
    </submittedName>
</protein>
<feature type="transmembrane region" description="Helical" evidence="4">
    <location>
        <begin position="147"/>
        <end position="166"/>
    </location>
</feature>
<dbReference type="InterPro" id="IPR011990">
    <property type="entry name" value="TPR-like_helical_dom_sf"/>
</dbReference>
<keyword evidence="6" id="KW-1185">Reference proteome</keyword>
<feature type="repeat" description="TPR" evidence="3">
    <location>
        <begin position="550"/>
        <end position="583"/>
    </location>
</feature>
<evidence type="ECO:0000256" key="2">
    <source>
        <dbReference type="ARBA" id="ARBA00022803"/>
    </source>
</evidence>
<evidence type="ECO:0000256" key="1">
    <source>
        <dbReference type="ARBA" id="ARBA00022737"/>
    </source>
</evidence>
<evidence type="ECO:0000256" key="3">
    <source>
        <dbReference type="PROSITE-ProRule" id="PRU00339"/>
    </source>
</evidence>
<feature type="transmembrane region" description="Helical" evidence="4">
    <location>
        <begin position="79"/>
        <end position="100"/>
    </location>
</feature>
<dbReference type="InterPro" id="IPR019734">
    <property type="entry name" value="TPR_rpt"/>
</dbReference>
<keyword evidence="4" id="KW-0812">Transmembrane</keyword>
<proteinExistence type="predicted"/>
<evidence type="ECO:0000313" key="5">
    <source>
        <dbReference type="EMBL" id="QNN58000.1"/>
    </source>
</evidence>
<sequence>MAKISKASVIFAILLIAAILCVYGPGLNNQLIFDDLRLVELNFFDAYGSLLQFKQRMLSYGSFVWVQDLFGEGWWKQRIFNLVLHVLTVGALYALFKSLLSRTQFPHDIEHQDHFQASRDAALRVGLIVFALNPVAVYVVGYLIQRSILMATLFAVLACFTYVRGLETGRIGWFIGAVLCYVAAALSKEQAALTVAMAVPLYIYVRRPTWKKIMIVSGATAAVLALAVGAVLSIYGNLIGNLIDNQSVAYLKQLQAIDPNIGGKVYGLSILNQAALFFVYGFLWVIPYVGAMSIDMRPAFPMSFGSALHLIGALAYVALLLTSIWVVLRKDGVLRFAALCLLFPLLWFATEFATVWLQDPLVLYRSYLWAVGIPGLIAIVLTGFKPRTIYIIGVILALVFGGLAAERVMSMQTPESVWEDAASKVDLKAPANAVGRYRPYLNLGTERMARGRFVQAERDFITADALNDLNGNARFSIGVAQSQQKKYPDAIRSFKAAEDKGYTGQTLWYQRAEVYAALGHPKEAFDAYGTALTTGGSDVNDNEGAKQLTEQIHLRRAEMGMSIQKYDDAVKDYEAALKTSPQSSRARVGLAMALTGKGESAKAKEQMDALIAKTPSGPAFYARAMAQYGLKNIAEALKDLDQATQADPANAQRYAMAKAQISSASAPKQ</sequence>
<dbReference type="AlphaFoldDB" id="A0A7G9RQX5"/>
<feature type="transmembrane region" description="Helical" evidence="4">
    <location>
        <begin position="306"/>
        <end position="328"/>
    </location>
</feature>
<name>A0A7G9RQX5_9BURK</name>
<gene>
    <name evidence="5" type="ORF">H9K76_03750</name>
</gene>
<accession>A0A7G9RQX5</accession>
<feature type="transmembrane region" description="Helical" evidence="4">
    <location>
        <begin position="215"/>
        <end position="244"/>
    </location>
</feature>
<feature type="transmembrane region" description="Helical" evidence="4">
    <location>
        <begin position="388"/>
        <end position="405"/>
    </location>
</feature>
<dbReference type="PANTHER" id="PTHR44227">
    <property type="match status" value="1"/>
</dbReference>
<dbReference type="KEGG" id="drg:H9K76_03750"/>